<feature type="signal peptide" evidence="1">
    <location>
        <begin position="1"/>
        <end position="18"/>
    </location>
</feature>
<sequence length="53" mass="5487">MQFRNFLLVASALSLVAAQQCAVCPTEIGPDTNGDWLALSGASAQLGAPTFCM</sequence>
<name>A0A165P4U7_EXIGL</name>
<keyword evidence="1" id="KW-0732">Signal</keyword>
<protein>
    <submittedName>
        <fullName evidence="2">Uncharacterized protein</fullName>
    </submittedName>
</protein>
<dbReference type="Proteomes" id="UP000077266">
    <property type="component" value="Unassembled WGS sequence"/>
</dbReference>
<evidence type="ECO:0000256" key="1">
    <source>
        <dbReference type="SAM" id="SignalP"/>
    </source>
</evidence>
<feature type="chain" id="PRO_5007863845" evidence="1">
    <location>
        <begin position="19"/>
        <end position="53"/>
    </location>
</feature>
<gene>
    <name evidence="2" type="ORF">EXIGLDRAFT_717238</name>
</gene>
<evidence type="ECO:0000313" key="3">
    <source>
        <dbReference type="Proteomes" id="UP000077266"/>
    </source>
</evidence>
<reference evidence="2 3" key="1">
    <citation type="journal article" date="2016" name="Mol. Biol. Evol.">
        <title>Comparative Genomics of Early-Diverging Mushroom-Forming Fungi Provides Insights into the Origins of Lignocellulose Decay Capabilities.</title>
        <authorList>
            <person name="Nagy L.G."/>
            <person name="Riley R."/>
            <person name="Tritt A."/>
            <person name="Adam C."/>
            <person name="Daum C."/>
            <person name="Floudas D."/>
            <person name="Sun H."/>
            <person name="Yadav J.S."/>
            <person name="Pangilinan J."/>
            <person name="Larsson K.H."/>
            <person name="Matsuura K."/>
            <person name="Barry K."/>
            <person name="Labutti K."/>
            <person name="Kuo R."/>
            <person name="Ohm R.A."/>
            <person name="Bhattacharya S.S."/>
            <person name="Shirouzu T."/>
            <person name="Yoshinaga Y."/>
            <person name="Martin F.M."/>
            <person name="Grigoriev I.V."/>
            <person name="Hibbett D.S."/>
        </authorList>
    </citation>
    <scope>NUCLEOTIDE SEQUENCE [LARGE SCALE GENOMIC DNA]</scope>
    <source>
        <strain evidence="2 3">HHB12029</strain>
    </source>
</reference>
<evidence type="ECO:0000313" key="2">
    <source>
        <dbReference type="EMBL" id="KZW01652.1"/>
    </source>
</evidence>
<dbReference type="AlphaFoldDB" id="A0A165P4U7"/>
<accession>A0A165P4U7</accession>
<dbReference type="EMBL" id="KV425892">
    <property type="protein sequence ID" value="KZW01652.1"/>
    <property type="molecule type" value="Genomic_DNA"/>
</dbReference>
<organism evidence="2 3">
    <name type="scientific">Exidia glandulosa HHB12029</name>
    <dbReference type="NCBI Taxonomy" id="1314781"/>
    <lineage>
        <taxon>Eukaryota</taxon>
        <taxon>Fungi</taxon>
        <taxon>Dikarya</taxon>
        <taxon>Basidiomycota</taxon>
        <taxon>Agaricomycotina</taxon>
        <taxon>Agaricomycetes</taxon>
        <taxon>Auriculariales</taxon>
        <taxon>Exidiaceae</taxon>
        <taxon>Exidia</taxon>
    </lineage>
</organism>
<dbReference type="InParanoid" id="A0A165P4U7"/>
<keyword evidence="3" id="KW-1185">Reference proteome</keyword>
<proteinExistence type="predicted"/>